<dbReference type="EMBL" id="UETB01000011">
    <property type="protein sequence ID" value="SSA45091.1"/>
    <property type="molecule type" value="Genomic_DNA"/>
</dbReference>
<sequence length="184" mass="19078">MRTTNGALDRAADRLMALGSASYGDERERAVFMAATTFGYMVTTYVSIAVALVAALFGQLLLPVVVLLLVGLPSWSAIWYSGRRGVDVTELAFRAEPRIKRTVGALTFGGFALVLAALAVTVFTGHGLLELPALDTSGALGSMVKGGVVGGAGGLLVAAVAMAVQNHRRTRGGAPAQEDTPEED</sequence>
<organism evidence="2 3">
    <name type="scientific">Georgenia satyanarayanai</name>
    <dbReference type="NCBI Taxonomy" id="860221"/>
    <lineage>
        <taxon>Bacteria</taxon>
        <taxon>Bacillati</taxon>
        <taxon>Actinomycetota</taxon>
        <taxon>Actinomycetes</taxon>
        <taxon>Micrococcales</taxon>
        <taxon>Bogoriellaceae</taxon>
        <taxon>Georgenia</taxon>
    </lineage>
</organism>
<proteinExistence type="predicted"/>
<dbReference type="AlphaFoldDB" id="A0A2Y9AKU7"/>
<feature type="transmembrane region" description="Helical" evidence="1">
    <location>
        <begin position="60"/>
        <end position="82"/>
    </location>
</feature>
<accession>A0A2Y9AKU7</accession>
<keyword evidence="1" id="KW-0472">Membrane</keyword>
<evidence type="ECO:0000256" key="1">
    <source>
        <dbReference type="SAM" id="Phobius"/>
    </source>
</evidence>
<reference evidence="2 3" key="1">
    <citation type="submission" date="2016-10" db="EMBL/GenBank/DDBJ databases">
        <authorList>
            <person name="Cai Z."/>
        </authorList>
    </citation>
    <scope>NUCLEOTIDE SEQUENCE [LARGE SCALE GENOMIC DNA]</scope>
    <source>
        <strain evidence="2 3">CGMCC 1.10826</strain>
    </source>
</reference>
<evidence type="ECO:0000313" key="2">
    <source>
        <dbReference type="EMBL" id="SSA45091.1"/>
    </source>
</evidence>
<evidence type="ECO:0000313" key="3">
    <source>
        <dbReference type="Proteomes" id="UP000250222"/>
    </source>
</evidence>
<keyword evidence="1" id="KW-0812">Transmembrane</keyword>
<feature type="transmembrane region" description="Helical" evidence="1">
    <location>
        <begin position="30"/>
        <end position="54"/>
    </location>
</feature>
<dbReference type="Proteomes" id="UP000250222">
    <property type="component" value="Unassembled WGS sequence"/>
</dbReference>
<name>A0A2Y9AKU7_9MICO</name>
<dbReference type="RefSeq" id="WP_110853171.1">
    <property type="nucleotide sequence ID" value="NZ_QKLZ01000011.1"/>
</dbReference>
<gene>
    <name evidence="2" type="ORF">SAMN05216184_11188</name>
</gene>
<feature type="transmembrane region" description="Helical" evidence="1">
    <location>
        <begin position="143"/>
        <end position="164"/>
    </location>
</feature>
<protein>
    <submittedName>
        <fullName evidence="2">Uncharacterized protein</fullName>
    </submittedName>
</protein>
<dbReference type="OrthoDB" id="5116131at2"/>
<keyword evidence="3" id="KW-1185">Reference proteome</keyword>
<keyword evidence="1" id="KW-1133">Transmembrane helix</keyword>
<feature type="transmembrane region" description="Helical" evidence="1">
    <location>
        <begin position="103"/>
        <end position="123"/>
    </location>
</feature>